<dbReference type="AlphaFoldDB" id="L1KRV1"/>
<dbReference type="GO" id="GO:0030313">
    <property type="term" value="C:cell envelope"/>
    <property type="evidence" value="ECO:0007669"/>
    <property type="project" value="UniProtKB-SubCell"/>
</dbReference>
<evidence type="ECO:0000256" key="2">
    <source>
        <dbReference type="ARBA" id="ARBA00022748"/>
    </source>
</evidence>
<accession>L1KRV1</accession>
<dbReference type="GO" id="GO:0016491">
    <property type="term" value="F:oxidoreductase activity"/>
    <property type="evidence" value="ECO:0007669"/>
    <property type="project" value="InterPro"/>
</dbReference>
<dbReference type="InterPro" id="IPR050553">
    <property type="entry name" value="Thioredoxin_ResA/DsbE_sf"/>
</dbReference>
<keyword evidence="2" id="KW-0201">Cytochrome c-type biogenesis</keyword>
<dbReference type="SUPFAM" id="SSF52833">
    <property type="entry name" value="Thioredoxin-like"/>
    <property type="match status" value="1"/>
</dbReference>
<keyword evidence="8" id="KW-1185">Reference proteome</keyword>
<comment type="caution">
    <text evidence="7">The sequence shown here is derived from an EMBL/GenBank/DDBJ whole genome shotgun (WGS) entry which is preliminary data.</text>
</comment>
<feature type="domain" description="Thioredoxin" evidence="6">
    <location>
        <begin position="66"/>
        <end position="209"/>
    </location>
</feature>
<evidence type="ECO:0000256" key="3">
    <source>
        <dbReference type="ARBA" id="ARBA00022968"/>
    </source>
</evidence>
<dbReference type="GO" id="GO:0017004">
    <property type="term" value="P:cytochrome complex assembly"/>
    <property type="evidence" value="ECO:0007669"/>
    <property type="project" value="UniProtKB-KW"/>
</dbReference>
<reference evidence="7 8" key="1">
    <citation type="submission" date="2012-11" db="EMBL/GenBank/DDBJ databases">
        <authorList>
            <person name="Huguet-Tapia J.C."/>
            <person name="Durkin A.S."/>
            <person name="Pettis G.S."/>
            <person name="Badger J.H."/>
        </authorList>
    </citation>
    <scope>NUCLEOTIDE SEQUENCE [LARGE SCALE GENOMIC DNA]</scope>
    <source>
        <strain evidence="7 8">91-03</strain>
    </source>
</reference>
<evidence type="ECO:0000256" key="1">
    <source>
        <dbReference type="ARBA" id="ARBA00004196"/>
    </source>
</evidence>
<comment type="subcellular location">
    <subcellularLocation>
        <location evidence="1">Cell envelope</location>
    </subcellularLocation>
</comment>
<evidence type="ECO:0000259" key="6">
    <source>
        <dbReference type="PROSITE" id="PS51352"/>
    </source>
</evidence>
<dbReference type="PANTHER" id="PTHR42852">
    <property type="entry name" value="THIOL:DISULFIDE INTERCHANGE PROTEIN DSBE"/>
    <property type="match status" value="1"/>
</dbReference>
<dbReference type="PANTHER" id="PTHR42852:SF6">
    <property type="entry name" value="THIOL:DISULFIDE INTERCHANGE PROTEIN DSBE"/>
    <property type="match status" value="1"/>
</dbReference>
<name>L1KRV1_9ACTN</name>
<keyword evidence="5" id="KW-0676">Redox-active center</keyword>
<proteinExistence type="predicted"/>
<evidence type="ECO:0000256" key="5">
    <source>
        <dbReference type="ARBA" id="ARBA00023284"/>
    </source>
</evidence>
<evidence type="ECO:0000313" key="7">
    <source>
        <dbReference type="EMBL" id="EKX63264.1"/>
    </source>
</evidence>
<dbReference type="EMBL" id="AEJC01000443">
    <property type="protein sequence ID" value="EKX63264.1"/>
    <property type="molecule type" value="Genomic_DNA"/>
</dbReference>
<keyword evidence="3" id="KW-0812">Transmembrane</keyword>
<dbReference type="Gene3D" id="3.40.30.10">
    <property type="entry name" value="Glutaredoxin"/>
    <property type="match status" value="1"/>
</dbReference>
<dbReference type="PATRIC" id="fig|698759.3.peg.6066"/>
<evidence type="ECO:0000256" key="4">
    <source>
        <dbReference type="ARBA" id="ARBA00023157"/>
    </source>
</evidence>
<dbReference type="Proteomes" id="UP000010411">
    <property type="component" value="Unassembled WGS sequence"/>
</dbReference>
<keyword evidence="3" id="KW-0735">Signal-anchor</keyword>
<dbReference type="Pfam" id="PF00578">
    <property type="entry name" value="AhpC-TSA"/>
    <property type="match status" value="1"/>
</dbReference>
<dbReference type="InterPro" id="IPR000866">
    <property type="entry name" value="AhpC/TSA"/>
</dbReference>
<sequence length="212" mass="23325">MRVVESREWEQRMVRKTVSRAAMCAISIGLALSGLALSGCARTENLDLDTGTGQSGRAKPFKSIPVDERADAPDFAGSTVDDDPVRLSDYRGEIVVVNAWATWCGPCRAESPELERTYQEFKGQGVQVLGINTNVERKSALSFQREFGLTYPSLHDPKGKQFLDLPAGLVNTQILPFTLFVDREGRIAGAIQDPVDEKELRTILTPLLKEAS</sequence>
<dbReference type="PROSITE" id="PS51352">
    <property type="entry name" value="THIOREDOXIN_2"/>
    <property type="match status" value="1"/>
</dbReference>
<dbReference type="InterPro" id="IPR036249">
    <property type="entry name" value="Thioredoxin-like_sf"/>
</dbReference>
<dbReference type="CDD" id="cd02966">
    <property type="entry name" value="TlpA_like_family"/>
    <property type="match status" value="1"/>
</dbReference>
<protein>
    <submittedName>
        <fullName evidence="7">Thioredoxin</fullName>
    </submittedName>
</protein>
<keyword evidence="4" id="KW-1015">Disulfide bond</keyword>
<dbReference type="InterPro" id="IPR013766">
    <property type="entry name" value="Thioredoxin_domain"/>
</dbReference>
<evidence type="ECO:0000313" key="8">
    <source>
        <dbReference type="Proteomes" id="UP000010411"/>
    </source>
</evidence>
<organism evidence="7 8">
    <name type="scientific">Streptomyces ipomoeae 91-03</name>
    <dbReference type="NCBI Taxonomy" id="698759"/>
    <lineage>
        <taxon>Bacteria</taxon>
        <taxon>Bacillati</taxon>
        <taxon>Actinomycetota</taxon>
        <taxon>Actinomycetes</taxon>
        <taxon>Kitasatosporales</taxon>
        <taxon>Streptomycetaceae</taxon>
        <taxon>Streptomyces</taxon>
    </lineage>
</organism>
<gene>
    <name evidence="7" type="ORF">STRIP9103_04971</name>
</gene>
<dbReference type="GO" id="GO:0016209">
    <property type="term" value="F:antioxidant activity"/>
    <property type="evidence" value="ECO:0007669"/>
    <property type="project" value="InterPro"/>
</dbReference>